<dbReference type="SUPFAM" id="SSF52047">
    <property type="entry name" value="RNI-like"/>
    <property type="match status" value="1"/>
</dbReference>
<dbReference type="AlphaFoldDB" id="A0A8H4A167"/>
<reference evidence="1 2" key="1">
    <citation type="journal article" date="2019" name="Environ. Microbiol.">
        <title>At the nexus of three kingdoms: the genome of the mycorrhizal fungus Gigaspora margarita provides insights into plant, endobacterial and fungal interactions.</title>
        <authorList>
            <person name="Venice F."/>
            <person name="Ghignone S."/>
            <person name="Salvioli di Fossalunga A."/>
            <person name="Amselem J."/>
            <person name="Novero M."/>
            <person name="Xianan X."/>
            <person name="Sedzielewska Toro K."/>
            <person name="Morin E."/>
            <person name="Lipzen A."/>
            <person name="Grigoriev I.V."/>
            <person name="Henrissat B."/>
            <person name="Martin F.M."/>
            <person name="Bonfante P."/>
        </authorList>
    </citation>
    <scope>NUCLEOTIDE SEQUENCE [LARGE SCALE GENOMIC DNA]</scope>
    <source>
        <strain evidence="1 2">BEG34</strain>
    </source>
</reference>
<gene>
    <name evidence="1" type="ORF">F8M41_013643</name>
</gene>
<protein>
    <submittedName>
        <fullName evidence="1">Uncharacterized protein</fullName>
    </submittedName>
</protein>
<dbReference type="Proteomes" id="UP000439903">
    <property type="component" value="Unassembled WGS sequence"/>
</dbReference>
<dbReference type="InterPro" id="IPR032675">
    <property type="entry name" value="LRR_dom_sf"/>
</dbReference>
<dbReference type="Gene3D" id="3.80.10.10">
    <property type="entry name" value="Ribonuclease Inhibitor"/>
    <property type="match status" value="1"/>
</dbReference>
<comment type="caution">
    <text evidence="1">The sequence shown here is derived from an EMBL/GenBank/DDBJ whole genome shotgun (WGS) entry which is preliminary data.</text>
</comment>
<evidence type="ECO:0000313" key="2">
    <source>
        <dbReference type="Proteomes" id="UP000439903"/>
    </source>
</evidence>
<name>A0A8H4A167_GIGMA</name>
<keyword evidence="2" id="KW-1185">Reference proteome</keyword>
<sequence>MNTTLKSLNLGYRRDIAKIHANAIEDVGLNALADTLLINPTLTLLDGSNNSINFWGRETIFSVLKTNSSLTSLNISSNCLTLVGANH</sequence>
<organism evidence="1 2">
    <name type="scientific">Gigaspora margarita</name>
    <dbReference type="NCBI Taxonomy" id="4874"/>
    <lineage>
        <taxon>Eukaryota</taxon>
        <taxon>Fungi</taxon>
        <taxon>Fungi incertae sedis</taxon>
        <taxon>Mucoromycota</taxon>
        <taxon>Glomeromycotina</taxon>
        <taxon>Glomeromycetes</taxon>
        <taxon>Diversisporales</taxon>
        <taxon>Gigasporaceae</taxon>
        <taxon>Gigaspora</taxon>
    </lineage>
</organism>
<dbReference type="EMBL" id="WTPW01002775">
    <property type="protein sequence ID" value="KAF0366321.1"/>
    <property type="molecule type" value="Genomic_DNA"/>
</dbReference>
<accession>A0A8H4A167</accession>
<evidence type="ECO:0000313" key="1">
    <source>
        <dbReference type="EMBL" id="KAF0366321.1"/>
    </source>
</evidence>
<proteinExistence type="predicted"/>